<comment type="caution">
    <text evidence="11">The sequence shown here is derived from an EMBL/GenBank/DDBJ whole genome shotgun (WGS) entry which is preliminary data.</text>
</comment>
<sequence>MTRPVLVTRAAPGARATAAKLERAGFDAVLAPVADIVFEDDPPDLAGIAALAFTSPNGVRAFARLSERRDPPVFAVGDATAEAAREAGFASVRSAQGDGADLARLIAKARPGRVLHVRGRDLAFDLAGALAEAGIAADETIAYRAEPVDALPPGAIEALRSGCDVLIHSRKGAERLLDLADGDALAPCGFAAISEAAAEPLRAAGLARIIVAARPDEAALIDALGRLRP</sequence>
<evidence type="ECO:0000256" key="8">
    <source>
        <dbReference type="ARBA" id="ARBA00048617"/>
    </source>
</evidence>
<comment type="function">
    <text evidence="6 9">Catalyzes cyclization of the linear tetrapyrrole, hydroxymethylbilane, to the macrocyclic uroporphyrinogen III.</text>
</comment>
<comment type="catalytic activity">
    <reaction evidence="8 9">
        <text>hydroxymethylbilane = uroporphyrinogen III + H2O</text>
        <dbReference type="Rhea" id="RHEA:18965"/>
        <dbReference type="ChEBI" id="CHEBI:15377"/>
        <dbReference type="ChEBI" id="CHEBI:57308"/>
        <dbReference type="ChEBI" id="CHEBI:57845"/>
        <dbReference type="EC" id="4.2.1.75"/>
    </reaction>
</comment>
<dbReference type="PANTHER" id="PTHR38042">
    <property type="entry name" value="UROPORPHYRINOGEN-III SYNTHASE, CHLOROPLASTIC"/>
    <property type="match status" value="1"/>
</dbReference>
<dbReference type="Gene3D" id="3.40.50.10090">
    <property type="match status" value="2"/>
</dbReference>
<dbReference type="AlphaFoldDB" id="A0A2U2BW26"/>
<evidence type="ECO:0000256" key="4">
    <source>
        <dbReference type="ARBA" id="ARBA00023239"/>
    </source>
</evidence>
<dbReference type="RefSeq" id="WP_109251471.1">
    <property type="nucleotide sequence ID" value="NZ_QEXV01000001.1"/>
</dbReference>
<keyword evidence="5 9" id="KW-0627">Porphyrin biosynthesis</keyword>
<evidence type="ECO:0000256" key="1">
    <source>
        <dbReference type="ARBA" id="ARBA00004772"/>
    </source>
</evidence>
<name>A0A2U2BW26_9PROT</name>
<evidence type="ECO:0000256" key="9">
    <source>
        <dbReference type="RuleBase" id="RU366031"/>
    </source>
</evidence>
<dbReference type="PANTHER" id="PTHR38042:SF1">
    <property type="entry name" value="UROPORPHYRINOGEN-III SYNTHASE, CHLOROPLASTIC"/>
    <property type="match status" value="1"/>
</dbReference>
<evidence type="ECO:0000256" key="5">
    <source>
        <dbReference type="ARBA" id="ARBA00023244"/>
    </source>
</evidence>
<evidence type="ECO:0000259" key="10">
    <source>
        <dbReference type="Pfam" id="PF02602"/>
    </source>
</evidence>
<dbReference type="GO" id="GO:0006782">
    <property type="term" value="P:protoporphyrinogen IX biosynthetic process"/>
    <property type="evidence" value="ECO:0007669"/>
    <property type="project" value="UniProtKB-UniRule"/>
</dbReference>
<comment type="similarity">
    <text evidence="2 9">Belongs to the uroporphyrinogen-III synthase family.</text>
</comment>
<accession>A0A2U2BW26</accession>
<dbReference type="OrthoDB" id="7204250at2"/>
<dbReference type="SUPFAM" id="SSF69618">
    <property type="entry name" value="HemD-like"/>
    <property type="match status" value="1"/>
</dbReference>
<evidence type="ECO:0000313" key="12">
    <source>
        <dbReference type="Proteomes" id="UP000245168"/>
    </source>
</evidence>
<dbReference type="Pfam" id="PF02602">
    <property type="entry name" value="HEM4"/>
    <property type="match status" value="1"/>
</dbReference>
<feature type="domain" description="Tetrapyrrole biosynthesis uroporphyrinogen III synthase" evidence="10">
    <location>
        <begin position="16"/>
        <end position="221"/>
    </location>
</feature>
<gene>
    <name evidence="11" type="ORF">DDZ18_00885</name>
</gene>
<dbReference type="InterPro" id="IPR003754">
    <property type="entry name" value="4pyrrol_synth_uPrphyn_synth"/>
</dbReference>
<evidence type="ECO:0000256" key="3">
    <source>
        <dbReference type="ARBA" id="ARBA00013109"/>
    </source>
</evidence>
<comment type="pathway">
    <text evidence="1 9">Porphyrin-containing compound metabolism; protoporphyrin-IX biosynthesis; coproporphyrinogen-III from 5-aminolevulinate: step 3/4.</text>
</comment>
<keyword evidence="12" id="KW-1185">Reference proteome</keyword>
<dbReference type="GO" id="GO:0006780">
    <property type="term" value="P:uroporphyrinogen III biosynthetic process"/>
    <property type="evidence" value="ECO:0007669"/>
    <property type="project" value="UniProtKB-UniRule"/>
</dbReference>
<keyword evidence="4 9" id="KW-0456">Lyase</keyword>
<dbReference type="EMBL" id="QEXV01000001">
    <property type="protein sequence ID" value="PWE18197.1"/>
    <property type="molecule type" value="Genomic_DNA"/>
</dbReference>
<protein>
    <recommendedName>
        <fullName evidence="7 9">Uroporphyrinogen-III synthase</fullName>
        <ecNumber evidence="3 9">4.2.1.75</ecNumber>
    </recommendedName>
</protein>
<dbReference type="InterPro" id="IPR039793">
    <property type="entry name" value="UROS/Hem4"/>
</dbReference>
<reference evidence="12" key="1">
    <citation type="submission" date="2018-05" db="EMBL/GenBank/DDBJ databases">
        <authorList>
            <person name="Liu B.-T."/>
        </authorList>
    </citation>
    <scope>NUCLEOTIDE SEQUENCE [LARGE SCALE GENOMIC DNA]</scope>
    <source>
        <strain evidence="12">WD6-1</strain>
    </source>
</reference>
<dbReference type="InterPro" id="IPR036108">
    <property type="entry name" value="4pyrrol_syn_uPrphyn_synt_sf"/>
</dbReference>
<evidence type="ECO:0000313" key="11">
    <source>
        <dbReference type="EMBL" id="PWE18197.1"/>
    </source>
</evidence>
<proteinExistence type="inferred from homology"/>
<evidence type="ECO:0000256" key="6">
    <source>
        <dbReference type="ARBA" id="ARBA00037589"/>
    </source>
</evidence>
<dbReference type="CDD" id="cd06578">
    <property type="entry name" value="HemD"/>
    <property type="match status" value="1"/>
</dbReference>
<organism evidence="11 12">
    <name type="scientific">Marinicauda salina</name>
    <dbReference type="NCBI Taxonomy" id="2135793"/>
    <lineage>
        <taxon>Bacteria</taxon>
        <taxon>Pseudomonadati</taxon>
        <taxon>Pseudomonadota</taxon>
        <taxon>Alphaproteobacteria</taxon>
        <taxon>Maricaulales</taxon>
        <taxon>Maricaulaceae</taxon>
        <taxon>Marinicauda</taxon>
    </lineage>
</organism>
<evidence type="ECO:0000256" key="7">
    <source>
        <dbReference type="ARBA" id="ARBA00040167"/>
    </source>
</evidence>
<evidence type="ECO:0000256" key="2">
    <source>
        <dbReference type="ARBA" id="ARBA00008133"/>
    </source>
</evidence>
<dbReference type="Proteomes" id="UP000245168">
    <property type="component" value="Unassembled WGS sequence"/>
</dbReference>
<dbReference type="GO" id="GO:0004852">
    <property type="term" value="F:uroporphyrinogen-III synthase activity"/>
    <property type="evidence" value="ECO:0007669"/>
    <property type="project" value="UniProtKB-UniRule"/>
</dbReference>
<dbReference type="EC" id="4.2.1.75" evidence="3 9"/>